<reference evidence="4 5" key="1">
    <citation type="submission" date="2017-07" db="EMBL/GenBank/DDBJ databases">
        <title>Isolation and whole genome analysis of endospore-forming bacteria from heroin.</title>
        <authorList>
            <person name="Kalinowski J."/>
            <person name="Ahrens B."/>
            <person name="Al-Dilaimi A."/>
            <person name="Winkler A."/>
            <person name="Wibberg D."/>
            <person name="Schleenbecker U."/>
            <person name="Ruckert C."/>
            <person name="Wolfel R."/>
            <person name="Grass G."/>
        </authorList>
    </citation>
    <scope>NUCLEOTIDE SEQUENCE [LARGE SCALE GENOMIC DNA]</scope>
    <source>
        <strain evidence="4 5">7517-1</strain>
    </source>
</reference>
<protein>
    <submittedName>
        <fullName evidence="4">Multidrug MFS transporter</fullName>
    </submittedName>
</protein>
<keyword evidence="5" id="KW-1185">Reference proteome</keyword>
<organism evidence="4 5">
    <name type="scientific">Terribacillus saccharophilus</name>
    <dbReference type="NCBI Taxonomy" id="361277"/>
    <lineage>
        <taxon>Bacteria</taxon>
        <taxon>Bacillati</taxon>
        <taxon>Bacillota</taxon>
        <taxon>Bacilli</taxon>
        <taxon>Bacillales</taxon>
        <taxon>Bacillaceae</taxon>
        <taxon>Terribacillus</taxon>
    </lineage>
</organism>
<dbReference type="Pfam" id="PF02397">
    <property type="entry name" value="Bac_transf"/>
    <property type="match status" value="1"/>
</dbReference>
<gene>
    <name evidence="4" type="ORF">CHH48_10420</name>
</gene>
<keyword evidence="2" id="KW-0812">Transmembrane</keyword>
<comment type="similarity">
    <text evidence="1">Belongs to the bacterial sugar transferase family.</text>
</comment>
<dbReference type="PANTHER" id="PTHR30576:SF10">
    <property type="entry name" value="SLL5057 PROTEIN"/>
    <property type="match status" value="1"/>
</dbReference>
<evidence type="ECO:0000256" key="2">
    <source>
        <dbReference type="SAM" id="Phobius"/>
    </source>
</evidence>
<dbReference type="InterPro" id="IPR003362">
    <property type="entry name" value="Bact_transf"/>
</dbReference>
<feature type="domain" description="Bacterial sugar transferase" evidence="3">
    <location>
        <begin position="28"/>
        <end position="216"/>
    </location>
</feature>
<dbReference type="RefSeq" id="WP_095219409.1">
    <property type="nucleotide sequence ID" value="NZ_NPBJ01000021.1"/>
</dbReference>
<comment type="caution">
    <text evidence="4">The sequence shown here is derived from an EMBL/GenBank/DDBJ whole genome shotgun (WGS) entry which is preliminary data.</text>
</comment>
<name>A0ABX4GXQ7_9BACI</name>
<accession>A0ABX4GXQ7</accession>
<evidence type="ECO:0000259" key="3">
    <source>
        <dbReference type="Pfam" id="PF02397"/>
    </source>
</evidence>
<keyword evidence="2" id="KW-0472">Membrane</keyword>
<dbReference type="Proteomes" id="UP000216852">
    <property type="component" value="Unassembled WGS sequence"/>
</dbReference>
<dbReference type="EMBL" id="NPBJ01000021">
    <property type="protein sequence ID" value="PAD99657.1"/>
    <property type="molecule type" value="Genomic_DNA"/>
</dbReference>
<sequence length="222" mass="25426">MAESKQHVYEVDKSTVLSNQSKVYLMSKRIMDINLALIGVILLIPLFIVIAVLIKIEDKKGPIMFKQVRVGVEGKTFYMYKFRSMVSNAEDLLEDLLIHNEASGPLFKMKKDPRITKIGGFLRKTSLDELPQLFNVLLGDMSLVGPRPALPKEVEAYSLHERKRLNVLPGLTCYWQVQGRSNLTFQEQVELDIKYICTRNLLIDIKLIMKTFIVLFGSKDAY</sequence>
<proteinExistence type="inferred from homology"/>
<evidence type="ECO:0000313" key="4">
    <source>
        <dbReference type="EMBL" id="PAD99657.1"/>
    </source>
</evidence>
<dbReference type="PANTHER" id="PTHR30576">
    <property type="entry name" value="COLANIC BIOSYNTHESIS UDP-GLUCOSE LIPID CARRIER TRANSFERASE"/>
    <property type="match status" value="1"/>
</dbReference>
<evidence type="ECO:0000256" key="1">
    <source>
        <dbReference type="ARBA" id="ARBA00006464"/>
    </source>
</evidence>
<feature type="transmembrane region" description="Helical" evidence="2">
    <location>
        <begin position="33"/>
        <end position="54"/>
    </location>
</feature>
<evidence type="ECO:0000313" key="5">
    <source>
        <dbReference type="Proteomes" id="UP000216852"/>
    </source>
</evidence>
<keyword evidence="2" id="KW-1133">Transmembrane helix</keyword>